<reference evidence="1" key="1">
    <citation type="journal article" date="2020" name="Stud. Mycol.">
        <title>101 Dothideomycetes genomes: a test case for predicting lifestyles and emergence of pathogens.</title>
        <authorList>
            <person name="Haridas S."/>
            <person name="Albert R."/>
            <person name="Binder M."/>
            <person name="Bloem J."/>
            <person name="Labutti K."/>
            <person name="Salamov A."/>
            <person name="Andreopoulos B."/>
            <person name="Baker S."/>
            <person name="Barry K."/>
            <person name="Bills G."/>
            <person name="Bluhm B."/>
            <person name="Cannon C."/>
            <person name="Castanera R."/>
            <person name="Culley D."/>
            <person name="Daum C."/>
            <person name="Ezra D."/>
            <person name="Gonzalez J."/>
            <person name="Henrissat B."/>
            <person name="Kuo A."/>
            <person name="Liang C."/>
            <person name="Lipzen A."/>
            <person name="Lutzoni F."/>
            <person name="Magnuson J."/>
            <person name="Mondo S."/>
            <person name="Nolan M."/>
            <person name="Ohm R."/>
            <person name="Pangilinan J."/>
            <person name="Park H.-J."/>
            <person name="Ramirez L."/>
            <person name="Alfaro M."/>
            <person name="Sun H."/>
            <person name="Tritt A."/>
            <person name="Yoshinaga Y."/>
            <person name="Zwiers L.-H."/>
            <person name="Turgeon B."/>
            <person name="Goodwin S."/>
            <person name="Spatafora J."/>
            <person name="Crous P."/>
            <person name="Grigoriev I."/>
        </authorList>
    </citation>
    <scope>NUCLEOTIDE SEQUENCE</scope>
    <source>
        <strain evidence="1">CBS 123094</strain>
    </source>
</reference>
<name>A0A6A5X569_9PLEO</name>
<accession>A0A6A5X569</accession>
<protein>
    <submittedName>
        <fullName evidence="1">Uncharacterized protein</fullName>
    </submittedName>
</protein>
<dbReference type="Gene3D" id="1.10.1520.10">
    <property type="entry name" value="Ribonuclease III domain"/>
    <property type="match status" value="1"/>
</dbReference>
<dbReference type="OrthoDB" id="67027at2759"/>
<dbReference type="EMBL" id="ML977556">
    <property type="protein sequence ID" value="KAF2008088.1"/>
    <property type="molecule type" value="Genomic_DNA"/>
</dbReference>
<gene>
    <name evidence="1" type="ORF">P154DRAFT_614474</name>
</gene>
<evidence type="ECO:0000313" key="2">
    <source>
        <dbReference type="Proteomes" id="UP000799779"/>
    </source>
</evidence>
<dbReference type="InterPro" id="IPR036389">
    <property type="entry name" value="RNase_III_sf"/>
</dbReference>
<dbReference type="AlphaFoldDB" id="A0A6A5X569"/>
<sequence length="195" mass="21555">MTQYTFSKTNTTARLDLCESITGYSFTSKPILLEALNLSTSRGISIGLTYGNVVYKIRGNDYIAVKGDAVLNCLIEQAWWRSGAPPYVHDIIVRERTSLETLHTIGKDTGLDACLVTSNDQYVITRPDMAAALKAIIAAVQVDGGWEAAEKVAQKLGLLKHAYLEPGEGSWVERFETAEMRAEDIIRRASFESFT</sequence>
<organism evidence="1 2">
    <name type="scientific">Amniculicola lignicola CBS 123094</name>
    <dbReference type="NCBI Taxonomy" id="1392246"/>
    <lineage>
        <taxon>Eukaryota</taxon>
        <taxon>Fungi</taxon>
        <taxon>Dikarya</taxon>
        <taxon>Ascomycota</taxon>
        <taxon>Pezizomycotina</taxon>
        <taxon>Dothideomycetes</taxon>
        <taxon>Pleosporomycetidae</taxon>
        <taxon>Pleosporales</taxon>
        <taxon>Amniculicolaceae</taxon>
        <taxon>Amniculicola</taxon>
    </lineage>
</organism>
<keyword evidence="2" id="KW-1185">Reference proteome</keyword>
<dbReference type="SUPFAM" id="SSF69065">
    <property type="entry name" value="RNase III domain-like"/>
    <property type="match status" value="1"/>
</dbReference>
<dbReference type="GO" id="GO:0006396">
    <property type="term" value="P:RNA processing"/>
    <property type="evidence" value="ECO:0007669"/>
    <property type="project" value="InterPro"/>
</dbReference>
<dbReference type="GO" id="GO:0004525">
    <property type="term" value="F:ribonuclease III activity"/>
    <property type="evidence" value="ECO:0007669"/>
    <property type="project" value="InterPro"/>
</dbReference>
<dbReference type="Proteomes" id="UP000799779">
    <property type="component" value="Unassembled WGS sequence"/>
</dbReference>
<evidence type="ECO:0000313" key="1">
    <source>
        <dbReference type="EMBL" id="KAF2008088.1"/>
    </source>
</evidence>
<proteinExistence type="predicted"/>